<reference evidence="1" key="2">
    <citation type="submission" date="2018-05" db="EMBL/GenBank/DDBJ databases">
        <title>OpunRS2 (Oryza punctata Reference Sequence Version 2).</title>
        <authorList>
            <person name="Zhang J."/>
            <person name="Kudrna D."/>
            <person name="Lee S."/>
            <person name="Talag J."/>
            <person name="Welchert J."/>
            <person name="Wing R.A."/>
        </authorList>
    </citation>
    <scope>NUCLEOTIDE SEQUENCE [LARGE SCALE GENOMIC DNA]</scope>
</reference>
<reference evidence="1" key="1">
    <citation type="submission" date="2015-04" db="UniProtKB">
        <authorList>
            <consortium name="EnsemblPlants"/>
        </authorList>
    </citation>
    <scope>IDENTIFICATION</scope>
</reference>
<dbReference type="EnsemblPlants" id="OPUNC10G01530.1">
    <property type="protein sequence ID" value="OPUNC10G01530.1"/>
    <property type="gene ID" value="OPUNC10G01530"/>
</dbReference>
<accession>A0A0E0M5C9</accession>
<proteinExistence type="predicted"/>
<evidence type="ECO:0000313" key="2">
    <source>
        <dbReference type="Proteomes" id="UP000026962"/>
    </source>
</evidence>
<sequence length="88" mass="9578">MEYSKVYSIRGRGCDFDFMPSATVTDAVHCLMGDTSRRRASTSKGWCPSTPSVRAIAERRSAKLTTTPASNDCHAVLYHIGFACGESV</sequence>
<dbReference type="AlphaFoldDB" id="A0A0E0M5C9"/>
<organism evidence="1">
    <name type="scientific">Oryza punctata</name>
    <name type="common">Red rice</name>
    <dbReference type="NCBI Taxonomy" id="4537"/>
    <lineage>
        <taxon>Eukaryota</taxon>
        <taxon>Viridiplantae</taxon>
        <taxon>Streptophyta</taxon>
        <taxon>Embryophyta</taxon>
        <taxon>Tracheophyta</taxon>
        <taxon>Spermatophyta</taxon>
        <taxon>Magnoliopsida</taxon>
        <taxon>Liliopsida</taxon>
        <taxon>Poales</taxon>
        <taxon>Poaceae</taxon>
        <taxon>BOP clade</taxon>
        <taxon>Oryzoideae</taxon>
        <taxon>Oryzeae</taxon>
        <taxon>Oryzinae</taxon>
        <taxon>Oryza</taxon>
    </lineage>
</organism>
<dbReference type="Gramene" id="OPUNC10G01530.1">
    <property type="protein sequence ID" value="OPUNC10G01530.1"/>
    <property type="gene ID" value="OPUNC10G01530"/>
</dbReference>
<evidence type="ECO:0000313" key="1">
    <source>
        <dbReference type="EnsemblPlants" id="OPUNC10G01530.1"/>
    </source>
</evidence>
<protein>
    <submittedName>
        <fullName evidence="1">Uncharacterized protein</fullName>
    </submittedName>
</protein>
<dbReference type="HOGENOM" id="CLU_2472907_0_0_1"/>
<name>A0A0E0M5C9_ORYPU</name>
<keyword evidence="2" id="KW-1185">Reference proteome</keyword>
<dbReference type="Proteomes" id="UP000026962">
    <property type="component" value="Chromosome 10"/>
</dbReference>